<gene>
    <name evidence="2" type="ORF">G7B40_000295</name>
</gene>
<proteinExistence type="predicted"/>
<organism evidence="2 3">
    <name type="scientific">Aetokthonos hydrillicola Thurmond2011</name>
    <dbReference type="NCBI Taxonomy" id="2712845"/>
    <lineage>
        <taxon>Bacteria</taxon>
        <taxon>Bacillati</taxon>
        <taxon>Cyanobacteriota</taxon>
        <taxon>Cyanophyceae</taxon>
        <taxon>Nostocales</taxon>
        <taxon>Hapalosiphonaceae</taxon>
        <taxon>Aetokthonos</taxon>
    </lineage>
</organism>
<dbReference type="AlphaFoldDB" id="A0AAP5I5T3"/>
<feature type="compositionally biased region" description="Polar residues" evidence="1">
    <location>
        <begin position="134"/>
        <end position="153"/>
    </location>
</feature>
<dbReference type="Proteomes" id="UP000667802">
    <property type="component" value="Unassembled WGS sequence"/>
</dbReference>
<protein>
    <submittedName>
        <fullName evidence="2">Uncharacterized protein</fullName>
    </submittedName>
</protein>
<comment type="caution">
    <text evidence="2">The sequence shown here is derived from an EMBL/GenBank/DDBJ whole genome shotgun (WGS) entry which is preliminary data.</text>
</comment>
<evidence type="ECO:0000313" key="3">
    <source>
        <dbReference type="Proteomes" id="UP000667802"/>
    </source>
</evidence>
<reference evidence="3" key="1">
    <citation type="journal article" date="2021" name="Science">
        <title>Hunting the eagle killer: A cyanobacterial neurotoxin causes vacuolar myelinopathy.</title>
        <authorList>
            <person name="Breinlinger S."/>
            <person name="Phillips T.J."/>
            <person name="Haram B.N."/>
            <person name="Mares J."/>
            <person name="Martinez Yerena J.A."/>
            <person name="Hrouzek P."/>
            <person name="Sobotka R."/>
            <person name="Henderson W.M."/>
            <person name="Schmieder P."/>
            <person name="Williams S.M."/>
            <person name="Lauderdale J.D."/>
            <person name="Wilde H.D."/>
            <person name="Gerrin W."/>
            <person name="Kust A."/>
            <person name="Washington J.W."/>
            <person name="Wagner C."/>
            <person name="Geier B."/>
            <person name="Liebeke M."/>
            <person name="Enke H."/>
            <person name="Niedermeyer T.H.J."/>
            <person name="Wilde S.B."/>
        </authorList>
    </citation>
    <scope>NUCLEOTIDE SEQUENCE [LARGE SCALE GENOMIC DNA]</scope>
    <source>
        <strain evidence="3">Thurmond2011</strain>
    </source>
</reference>
<feature type="region of interest" description="Disordered" evidence="1">
    <location>
        <begin position="133"/>
        <end position="172"/>
    </location>
</feature>
<evidence type="ECO:0000313" key="2">
    <source>
        <dbReference type="EMBL" id="MDR9893025.1"/>
    </source>
</evidence>
<evidence type="ECO:0000256" key="1">
    <source>
        <dbReference type="SAM" id="MobiDB-lite"/>
    </source>
</evidence>
<dbReference type="EMBL" id="JAALHA020000001">
    <property type="protein sequence ID" value="MDR9893025.1"/>
    <property type="molecule type" value="Genomic_DNA"/>
</dbReference>
<accession>A0AAP5I5T3</accession>
<dbReference type="RefSeq" id="WP_208340253.1">
    <property type="nucleotide sequence ID" value="NZ_CAWQFN010000640.1"/>
</dbReference>
<sequence>MTEYTLIIRDIMSGNKEVEVHSILLSGIYEQYPKDFFESKVEGSVNRETLRRNLQEKLHRPEISTDILEYIITQWCQGIKEHYKRRFVLPLELLYTQPRVVPRSPTYKNVKQHPSVTSLPTNVRDVKTADSIHPVTTNKQELDQQNAKSGTPPQTVPEPQIRSRAATDAWSD</sequence>
<name>A0AAP5I5T3_9CYAN</name>
<keyword evidence="3" id="KW-1185">Reference proteome</keyword>